<dbReference type="EMBL" id="AEEI01000050">
    <property type="protein sequence ID" value="EFM01488.1"/>
    <property type="molecule type" value="Genomic_DNA"/>
</dbReference>
<evidence type="ECO:0000313" key="3">
    <source>
        <dbReference type="Proteomes" id="UP000004394"/>
    </source>
</evidence>
<organism evidence="2 3">
    <name type="scientific">Hoylesella marshii DSM 16973 = JCM 13450</name>
    <dbReference type="NCBI Taxonomy" id="862515"/>
    <lineage>
        <taxon>Bacteria</taxon>
        <taxon>Pseudomonadati</taxon>
        <taxon>Bacteroidota</taxon>
        <taxon>Bacteroidia</taxon>
        <taxon>Bacteroidales</taxon>
        <taxon>Prevotellaceae</taxon>
        <taxon>Hoylesella</taxon>
    </lineage>
</organism>
<accession>E0NTV5</accession>
<name>E0NTV5_9BACT</name>
<dbReference type="STRING" id="862515.HMPREF0658_1608"/>
<protein>
    <submittedName>
        <fullName evidence="2">Uncharacterized protein</fullName>
    </submittedName>
</protein>
<keyword evidence="1" id="KW-0812">Transmembrane</keyword>
<dbReference type="BioCyc" id="PMAR862515-HMP:GMOO-1632-MONOMER"/>
<keyword evidence="3" id="KW-1185">Reference proteome</keyword>
<proteinExistence type="predicted"/>
<feature type="transmembrane region" description="Helical" evidence="1">
    <location>
        <begin position="30"/>
        <end position="49"/>
    </location>
</feature>
<reference evidence="2" key="1">
    <citation type="submission" date="2010-07" db="EMBL/GenBank/DDBJ databases">
        <authorList>
            <person name="Muzny D."/>
            <person name="Qin X."/>
            <person name="Deng J."/>
            <person name="Jiang H."/>
            <person name="Liu Y."/>
            <person name="Qu J."/>
            <person name="Song X.-Z."/>
            <person name="Zhang L."/>
            <person name="Thornton R."/>
            <person name="Coyle M."/>
            <person name="Francisco L."/>
            <person name="Jackson L."/>
            <person name="Javaid M."/>
            <person name="Korchina V."/>
            <person name="Kovar C."/>
            <person name="Mata R."/>
            <person name="Mathew T."/>
            <person name="Ngo R."/>
            <person name="Nguyen L."/>
            <person name="Nguyen N."/>
            <person name="Okwuonu G."/>
            <person name="Ongeri F."/>
            <person name="Pham C."/>
            <person name="Simmons D."/>
            <person name="Wilczek-Boney K."/>
            <person name="Hale W."/>
            <person name="Jakkamsetti A."/>
            <person name="Pham P."/>
            <person name="Ruth R."/>
            <person name="San Lucas F."/>
            <person name="Warren J."/>
            <person name="Zhang J."/>
            <person name="Zhao Z."/>
            <person name="Zhou C."/>
            <person name="Zhu D."/>
            <person name="Lee S."/>
            <person name="Bess C."/>
            <person name="Blankenburg K."/>
            <person name="Forbes L."/>
            <person name="Fu Q."/>
            <person name="Gubbala S."/>
            <person name="Hirani K."/>
            <person name="Jayaseelan J.C."/>
            <person name="Lara F."/>
            <person name="Munidasa M."/>
            <person name="Palculict T."/>
            <person name="Patil S."/>
            <person name="Pu L.-L."/>
            <person name="Saada N."/>
            <person name="Tang L."/>
            <person name="Weissenberger G."/>
            <person name="Zhu Y."/>
            <person name="Hemphill L."/>
            <person name="Shang Y."/>
            <person name="Youmans B."/>
            <person name="Ayvaz T."/>
            <person name="Ross M."/>
            <person name="Santibanez J."/>
            <person name="Aqrawi P."/>
            <person name="Gross S."/>
            <person name="Joshi V."/>
            <person name="Fowler G."/>
            <person name="Nazareth L."/>
            <person name="Reid J."/>
            <person name="Worley K."/>
            <person name="Petrosino J."/>
            <person name="Highlander S."/>
            <person name="Gibbs R."/>
        </authorList>
    </citation>
    <scope>NUCLEOTIDE SEQUENCE [LARGE SCALE GENOMIC DNA]</scope>
    <source>
        <strain evidence="2">DSM 16973</strain>
    </source>
</reference>
<sequence length="63" mass="7141">MHWADILRSLLCFLFVSANFVSAPLRTENVVFGAYTCGGCAIFWMGNLMRWENDCTDKSVCTQ</sequence>
<dbReference type="HOGENOM" id="CLU_2882144_0_0_10"/>
<comment type="caution">
    <text evidence="2">The sequence shown here is derived from an EMBL/GenBank/DDBJ whole genome shotgun (WGS) entry which is preliminary data.</text>
</comment>
<evidence type="ECO:0000313" key="2">
    <source>
        <dbReference type="EMBL" id="EFM01488.1"/>
    </source>
</evidence>
<evidence type="ECO:0000256" key="1">
    <source>
        <dbReference type="SAM" id="Phobius"/>
    </source>
</evidence>
<dbReference type="Proteomes" id="UP000004394">
    <property type="component" value="Unassembled WGS sequence"/>
</dbReference>
<keyword evidence="1" id="KW-0472">Membrane</keyword>
<dbReference type="AlphaFoldDB" id="E0NTV5"/>
<keyword evidence="1" id="KW-1133">Transmembrane helix</keyword>
<gene>
    <name evidence="2" type="ORF">HMPREF0658_1608</name>
</gene>